<sequence>MYCDVHIHTEASSDSKTTIEDQLDRAVKLGMKYVCITDHQDYDYPQWHSIYQLNENGDVGAYVEKLLETREAYQGRIEMLLGIEFGLQPHLAEKHNKVYAGYPFDMVIGSTHIFEGRDTEDQTLYEGRSKEASIRAYFETELENLSVTDGYDTVGHLDYVLRDIPGKNEGFAYAQYADLIDAMLLTAIKKNKAVELNTKSLVVGMRDSSPGREVFKRYRELGGELVTLGSDAHFPERIGACFDIAGDILKDAGFKYYCVFKNHQPEFLPL</sequence>
<keyword evidence="5 8" id="KW-0378">Hydrolase</keyword>
<comment type="pathway">
    <text evidence="1 8">Amino-acid biosynthesis; L-histidine biosynthesis; L-histidine from 5-phospho-alpha-D-ribose 1-diphosphate: step 8/9.</text>
</comment>
<evidence type="ECO:0000313" key="10">
    <source>
        <dbReference type="EMBL" id="MST55378.1"/>
    </source>
</evidence>
<accession>A0A6L5YBF1</accession>
<dbReference type="EMBL" id="VUNH01000004">
    <property type="protein sequence ID" value="MST55378.1"/>
    <property type="molecule type" value="Genomic_DNA"/>
</dbReference>
<dbReference type="InterPro" id="IPR010140">
    <property type="entry name" value="Histidinol_P_phosphatase_HisJ"/>
</dbReference>
<dbReference type="GO" id="GO:0000105">
    <property type="term" value="P:L-histidine biosynthetic process"/>
    <property type="evidence" value="ECO:0007669"/>
    <property type="project" value="UniProtKB-UniRule"/>
</dbReference>
<evidence type="ECO:0000259" key="9">
    <source>
        <dbReference type="SMART" id="SM00481"/>
    </source>
</evidence>
<dbReference type="GO" id="GO:0004401">
    <property type="term" value="F:histidinol-phosphatase activity"/>
    <property type="evidence" value="ECO:0007669"/>
    <property type="project" value="UniProtKB-UniRule"/>
</dbReference>
<evidence type="ECO:0000256" key="6">
    <source>
        <dbReference type="ARBA" id="ARBA00023102"/>
    </source>
</evidence>
<proteinExistence type="inferred from homology"/>
<comment type="similarity">
    <text evidence="2 8">Belongs to the PHP hydrolase family. HisK subfamily.</text>
</comment>
<dbReference type="InterPro" id="IPR004013">
    <property type="entry name" value="PHP_dom"/>
</dbReference>
<comment type="catalytic activity">
    <reaction evidence="7 8">
        <text>L-histidinol phosphate + H2O = L-histidinol + phosphate</text>
        <dbReference type="Rhea" id="RHEA:14465"/>
        <dbReference type="ChEBI" id="CHEBI:15377"/>
        <dbReference type="ChEBI" id="CHEBI:43474"/>
        <dbReference type="ChEBI" id="CHEBI:57699"/>
        <dbReference type="ChEBI" id="CHEBI:57980"/>
        <dbReference type="EC" id="3.1.3.15"/>
    </reaction>
</comment>
<name>A0A6L5YBF1_9BACT</name>
<dbReference type="PANTHER" id="PTHR21039:SF0">
    <property type="entry name" value="HISTIDINOL-PHOSPHATASE"/>
    <property type="match status" value="1"/>
</dbReference>
<dbReference type="RefSeq" id="WP_154528480.1">
    <property type="nucleotide sequence ID" value="NZ_VUNH01000004.1"/>
</dbReference>
<dbReference type="AlphaFoldDB" id="A0A6L5YBF1"/>
<protein>
    <recommendedName>
        <fullName evidence="3 8">Histidinol-phosphatase</fullName>
        <shortName evidence="8">HolPase</shortName>
        <ecNumber evidence="3 8">3.1.3.15</ecNumber>
    </recommendedName>
</protein>
<evidence type="ECO:0000256" key="7">
    <source>
        <dbReference type="ARBA" id="ARBA00049158"/>
    </source>
</evidence>
<keyword evidence="4 8" id="KW-0028">Amino-acid biosynthesis</keyword>
<evidence type="ECO:0000256" key="3">
    <source>
        <dbReference type="ARBA" id="ARBA00013085"/>
    </source>
</evidence>
<gene>
    <name evidence="10" type="ORF">FYJ74_04940</name>
</gene>
<evidence type="ECO:0000256" key="1">
    <source>
        <dbReference type="ARBA" id="ARBA00004970"/>
    </source>
</evidence>
<keyword evidence="6 8" id="KW-0368">Histidine biosynthesis</keyword>
<evidence type="ECO:0000256" key="2">
    <source>
        <dbReference type="ARBA" id="ARBA00009152"/>
    </source>
</evidence>
<feature type="domain" description="Polymerase/histidinol phosphatase N-terminal" evidence="9">
    <location>
        <begin position="3"/>
        <end position="89"/>
    </location>
</feature>
<evidence type="ECO:0000256" key="8">
    <source>
        <dbReference type="RuleBase" id="RU366003"/>
    </source>
</evidence>
<dbReference type="GO" id="GO:0005737">
    <property type="term" value="C:cytoplasm"/>
    <property type="evidence" value="ECO:0007669"/>
    <property type="project" value="TreeGrafter"/>
</dbReference>
<dbReference type="InterPro" id="IPR003141">
    <property type="entry name" value="Pol/His_phosphatase_N"/>
</dbReference>
<dbReference type="Gene3D" id="3.20.20.140">
    <property type="entry name" value="Metal-dependent hydrolases"/>
    <property type="match status" value="1"/>
</dbReference>
<dbReference type="PANTHER" id="PTHR21039">
    <property type="entry name" value="HISTIDINOL PHOSPHATASE-RELATED"/>
    <property type="match status" value="1"/>
</dbReference>
<evidence type="ECO:0000256" key="4">
    <source>
        <dbReference type="ARBA" id="ARBA00022605"/>
    </source>
</evidence>
<dbReference type="EC" id="3.1.3.15" evidence="3 8"/>
<dbReference type="SUPFAM" id="SSF89550">
    <property type="entry name" value="PHP domain-like"/>
    <property type="match status" value="1"/>
</dbReference>
<reference evidence="10 11" key="1">
    <citation type="submission" date="2019-08" db="EMBL/GenBank/DDBJ databases">
        <title>In-depth cultivation of the pig gut microbiome towards novel bacterial diversity and tailored functional studies.</title>
        <authorList>
            <person name="Wylensek D."/>
            <person name="Hitch T.C.A."/>
            <person name="Clavel T."/>
        </authorList>
    </citation>
    <scope>NUCLEOTIDE SEQUENCE [LARGE SCALE GENOMIC DNA]</scope>
    <source>
        <strain evidence="10 11">SM-530-WT-4B</strain>
    </source>
</reference>
<dbReference type="SMART" id="SM00481">
    <property type="entry name" value="POLIIIAc"/>
    <property type="match status" value="1"/>
</dbReference>
<dbReference type="NCBIfam" id="TIGR01856">
    <property type="entry name" value="hisJ_fam"/>
    <property type="match status" value="1"/>
</dbReference>
<organism evidence="10 11">
    <name type="scientific">Pyramidobacter porci</name>
    <dbReference type="NCBI Taxonomy" id="2605789"/>
    <lineage>
        <taxon>Bacteria</taxon>
        <taxon>Thermotogati</taxon>
        <taxon>Synergistota</taxon>
        <taxon>Synergistia</taxon>
        <taxon>Synergistales</taxon>
        <taxon>Dethiosulfovibrionaceae</taxon>
        <taxon>Pyramidobacter</taxon>
    </lineage>
</organism>
<dbReference type="InterPro" id="IPR016195">
    <property type="entry name" value="Pol/histidinol_Pase-like"/>
</dbReference>
<evidence type="ECO:0000256" key="5">
    <source>
        <dbReference type="ARBA" id="ARBA00022801"/>
    </source>
</evidence>
<comment type="caution">
    <text evidence="10">The sequence shown here is derived from an EMBL/GenBank/DDBJ whole genome shotgun (WGS) entry which is preliminary data.</text>
</comment>
<dbReference type="Pfam" id="PF02811">
    <property type="entry name" value="PHP"/>
    <property type="match status" value="1"/>
</dbReference>
<keyword evidence="11" id="KW-1185">Reference proteome</keyword>
<dbReference type="Proteomes" id="UP000473699">
    <property type="component" value="Unassembled WGS sequence"/>
</dbReference>
<evidence type="ECO:0000313" key="11">
    <source>
        <dbReference type="Proteomes" id="UP000473699"/>
    </source>
</evidence>
<dbReference type="UniPathway" id="UPA00031">
    <property type="reaction ID" value="UER00013"/>
</dbReference>